<protein>
    <submittedName>
        <fullName evidence="1">Uncharacterized protein</fullName>
    </submittedName>
</protein>
<sequence>MFENQLVNGRKRARTMEYIDNDVDINEEVPSQSKNHIGQHIHAQFDVSMSIIDETNLNESIFERRTTSVIPKPIKKKNNERLSLPRKMSDISLNQFISTTAKTTTELRGRDHVLRAMKPINP</sequence>
<accession>A0A820SEU1</accession>
<feature type="non-terminal residue" evidence="1">
    <location>
        <position position="122"/>
    </location>
</feature>
<dbReference type="EMBL" id="CAJOAY010036355">
    <property type="protein sequence ID" value="CAF4456804.1"/>
    <property type="molecule type" value="Genomic_DNA"/>
</dbReference>
<proteinExistence type="predicted"/>
<dbReference type="AlphaFoldDB" id="A0A820SEU1"/>
<evidence type="ECO:0000313" key="2">
    <source>
        <dbReference type="Proteomes" id="UP000663881"/>
    </source>
</evidence>
<name>A0A820SEU1_9BILA</name>
<organism evidence="1 2">
    <name type="scientific">Adineta steineri</name>
    <dbReference type="NCBI Taxonomy" id="433720"/>
    <lineage>
        <taxon>Eukaryota</taxon>
        <taxon>Metazoa</taxon>
        <taxon>Spiralia</taxon>
        <taxon>Gnathifera</taxon>
        <taxon>Rotifera</taxon>
        <taxon>Eurotatoria</taxon>
        <taxon>Bdelloidea</taxon>
        <taxon>Adinetida</taxon>
        <taxon>Adinetidae</taxon>
        <taxon>Adineta</taxon>
    </lineage>
</organism>
<reference evidence="1" key="1">
    <citation type="submission" date="2021-02" db="EMBL/GenBank/DDBJ databases">
        <authorList>
            <person name="Nowell W R."/>
        </authorList>
    </citation>
    <scope>NUCLEOTIDE SEQUENCE</scope>
</reference>
<gene>
    <name evidence="1" type="ORF">OKA104_LOCUS54462</name>
</gene>
<dbReference type="Proteomes" id="UP000663881">
    <property type="component" value="Unassembled WGS sequence"/>
</dbReference>
<feature type="non-terminal residue" evidence="1">
    <location>
        <position position="1"/>
    </location>
</feature>
<comment type="caution">
    <text evidence="1">The sequence shown here is derived from an EMBL/GenBank/DDBJ whole genome shotgun (WGS) entry which is preliminary data.</text>
</comment>
<evidence type="ECO:0000313" key="1">
    <source>
        <dbReference type="EMBL" id="CAF4456804.1"/>
    </source>
</evidence>